<feature type="domain" description="AMP-dependent synthetase/ligase" evidence="1">
    <location>
        <begin position="8"/>
        <end position="362"/>
    </location>
</feature>
<dbReference type="EMBL" id="CAEZTG010000089">
    <property type="protein sequence ID" value="CAB4568712.1"/>
    <property type="molecule type" value="Genomic_DNA"/>
</dbReference>
<dbReference type="EMBL" id="CAEZXE010000009">
    <property type="protein sequence ID" value="CAB4668392.1"/>
    <property type="molecule type" value="Genomic_DNA"/>
</dbReference>
<sequence length="512" mass="56854">MYPGEYGRTTPNKPAVIMGSSGTVVTYAELDERSRRLARLLHDRGLVAGDMVALFAENHPRYFEVAWAALRSGMYLVTVNRYLQAEEAAYLITDSGAKAFISTTQQSKVATEMLEFIPDCQVRLMMDGTVDGFESYEDAIAAASDEVFAEQPRGDFMLYSSGTTGRPKGIKRELPDRTIDDGQGGTISLLLQFMLGMNSESIYLCPAPLYHSAAIIWSCGVHEIGGTVVVLEKFDAEEFLRIVERDSVTHAQVVPTMMVRMLALPDEVKSRYDLSSLQLMVHAAAPCPPEAKRQMIEWLGPIVSEYYAGTEGTGMTFLTSEEWLAHPGSVGKPINGIPHICDDEGNELEAGGTGLVYFEQPQANFEYHGDPEKTKNSRHPHRDNWMTLGDIGYLDEDGFLYLTDRRAFTIISGGVNIYPAEIESALIMHPDVADIAVFGLPDPEFGEYVHAVVQLEPGIAADDATVEVLRAYAREHLAGFKVPRIFDFRDELPRLPTGKLYKQQIRDEYLGR</sequence>
<dbReference type="Gene3D" id="3.30.300.30">
    <property type="match status" value="1"/>
</dbReference>
<evidence type="ECO:0000313" key="6">
    <source>
        <dbReference type="EMBL" id="CAB4668392.1"/>
    </source>
</evidence>
<protein>
    <submittedName>
        <fullName evidence="4">Unannotated protein</fullName>
    </submittedName>
</protein>
<dbReference type="GO" id="GO:0016405">
    <property type="term" value="F:CoA-ligase activity"/>
    <property type="evidence" value="ECO:0007669"/>
    <property type="project" value="TreeGrafter"/>
</dbReference>
<evidence type="ECO:0000313" key="3">
    <source>
        <dbReference type="EMBL" id="CAB4562583.1"/>
    </source>
</evidence>
<evidence type="ECO:0000259" key="2">
    <source>
        <dbReference type="Pfam" id="PF13193"/>
    </source>
</evidence>
<dbReference type="EMBL" id="CAEZTR010000001">
    <property type="protein sequence ID" value="CAB4562583.1"/>
    <property type="molecule type" value="Genomic_DNA"/>
</dbReference>
<dbReference type="AlphaFoldDB" id="A0A6J6DXA4"/>
<dbReference type="PANTHER" id="PTHR24096">
    <property type="entry name" value="LONG-CHAIN-FATTY-ACID--COA LIGASE"/>
    <property type="match status" value="1"/>
</dbReference>
<dbReference type="InterPro" id="IPR025110">
    <property type="entry name" value="AMP-bd_C"/>
</dbReference>
<dbReference type="EMBL" id="CAEZVV010000009">
    <property type="protein sequence ID" value="CAB4637073.1"/>
    <property type="molecule type" value="Genomic_DNA"/>
</dbReference>
<feature type="domain" description="AMP-binding enzyme C-terminal" evidence="2">
    <location>
        <begin position="421"/>
        <end position="499"/>
    </location>
</feature>
<dbReference type="Gene3D" id="3.40.50.12780">
    <property type="entry name" value="N-terminal domain of ligase-like"/>
    <property type="match status" value="1"/>
</dbReference>
<name>A0A6J6DXA4_9ZZZZ</name>
<dbReference type="InterPro" id="IPR000873">
    <property type="entry name" value="AMP-dep_synth/lig_dom"/>
</dbReference>
<dbReference type="PROSITE" id="PS00455">
    <property type="entry name" value="AMP_BINDING"/>
    <property type="match status" value="1"/>
</dbReference>
<dbReference type="PANTHER" id="PTHR24096:SF323">
    <property type="entry name" value="BLR3536 PROTEIN"/>
    <property type="match status" value="1"/>
</dbReference>
<evidence type="ECO:0000259" key="1">
    <source>
        <dbReference type="Pfam" id="PF00501"/>
    </source>
</evidence>
<dbReference type="InterPro" id="IPR042099">
    <property type="entry name" value="ANL_N_sf"/>
</dbReference>
<dbReference type="Pfam" id="PF00501">
    <property type="entry name" value="AMP-binding"/>
    <property type="match status" value="1"/>
</dbReference>
<dbReference type="Pfam" id="PF13193">
    <property type="entry name" value="AMP-binding_C"/>
    <property type="match status" value="1"/>
</dbReference>
<proteinExistence type="predicted"/>
<evidence type="ECO:0000313" key="4">
    <source>
        <dbReference type="EMBL" id="CAB4568712.1"/>
    </source>
</evidence>
<reference evidence="4" key="1">
    <citation type="submission" date="2020-05" db="EMBL/GenBank/DDBJ databases">
        <authorList>
            <person name="Chiriac C."/>
            <person name="Salcher M."/>
            <person name="Ghai R."/>
            <person name="Kavagutti S V."/>
        </authorList>
    </citation>
    <scope>NUCLEOTIDE SEQUENCE</scope>
</reference>
<dbReference type="InterPro" id="IPR045851">
    <property type="entry name" value="AMP-bd_C_sf"/>
</dbReference>
<organism evidence="4">
    <name type="scientific">freshwater metagenome</name>
    <dbReference type="NCBI Taxonomy" id="449393"/>
    <lineage>
        <taxon>unclassified sequences</taxon>
        <taxon>metagenomes</taxon>
        <taxon>ecological metagenomes</taxon>
    </lineage>
</organism>
<gene>
    <name evidence="4" type="ORF">UFOPK1603_01029</name>
    <name evidence="3" type="ORF">UFOPK1711_00017</name>
    <name evidence="5" type="ORF">UFOPK2143_00314</name>
    <name evidence="6" type="ORF">UFOPK2350_00194</name>
</gene>
<dbReference type="InterPro" id="IPR020845">
    <property type="entry name" value="AMP-binding_CS"/>
</dbReference>
<evidence type="ECO:0000313" key="5">
    <source>
        <dbReference type="EMBL" id="CAB4637073.1"/>
    </source>
</evidence>
<accession>A0A6J6DXA4</accession>
<dbReference type="SUPFAM" id="SSF56801">
    <property type="entry name" value="Acetyl-CoA synthetase-like"/>
    <property type="match status" value="1"/>
</dbReference>